<sequence>MWRGSLLLLLLLLLAAAAAGEPASTLMGPSHEDRGHAMILPETGPPVQRLDGD</sequence>
<dbReference type="EMBL" id="KD063220">
    <property type="protein sequence ID" value="EMS63885.1"/>
    <property type="molecule type" value="Genomic_DNA"/>
</dbReference>
<dbReference type="AlphaFoldDB" id="M8AG85"/>
<protein>
    <submittedName>
        <fullName evidence="1">Uncharacterized protein</fullName>
    </submittedName>
</protein>
<reference evidence="1" key="1">
    <citation type="journal article" date="2013" name="Nature">
        <title>Draft genome of the wheat A-genome progenitor Triticum urartu.</title>
        <authorList>
            <person name="Ling H.Q."/>
            <person name="Zhao S."/>
            <person name="Liu D."/>
            <person name="Wang J."/>
            <person name="Sun H."/>
            <person name="Zhang C."/>
            <person name="Fan H."/>
            <person name="Li D."/>
            <person name="Dong L."/>
            <person name="Tao Y."/>
            <person name="Gao C."/>
            <person name="Wu H."/>
            <person name="Li Y."/>
            <person name="Cui Y."/>
            <person name="Guo X."/>
            <person name="Zheng S."/>
            <person name="Wang B."/>
            <person name="Yu K."/>
            <person name="Liang Q."/>
            <person name="Yang W."/>
            <person name="Lou X."/>
            <person name="Chen J."/>
            <person name="Feng M."/>
            <person name="Jian J."/>
            <person name="Zhang X."/>
            <person name="Luo G."/>
            <person name="Jiang Y."/>
            <person name="Liu J."/>
            <person name="Wang Z."/>
            <person name="Sha Y."/>
            <person name="Zhang B."/>
            <person name="Wu H."/>
            <person name="Tang D."/>
            <person name="Shen Q."/>
            <person name="Xue P."/>
            <person name="Zou S."/>
            <person name="Wang X."/>
            <person name="Liu X."/>
            <person name="Wang F."/>
            <person name="Yang Y."/>
            <person name="An X."/>
            <person name="Dong Z."/>
            <person name="Zhang K."/>
            <person name="Zhang X."/>
            <person name="Luo M.C."/>
            <person name="Dvorak J."/>
            <person name="Tong Y."/>
            <person name="Wang J."/>
            <person name="Yang H."/>
            <person name="Li Z."/>
            <person name="Wang D."/>
            <person name="Zhang A."/>
            <person name="Wang J."/>
        </authorList>
    </citation>
    <scope>NUCLEOTIDE SEQUENCE</scope>
</reference>
<accession>M8AG85</accession>
<organism evidence="1">
    <name type="scientific">Triticum urartu</name>
    <name type="common">Red wild einkorn</name>
    <name type="synonym">Crithodium urartu</name>
    <dbReference type="NCBI Taxonomy" id="4572"/>
    <lineage>
        <taxon>Eukaryota</taxon>
        <taxon>Viridiplantae</taxon>
        <taxon>Streptophyta</taxon>
        <taxon>Embryophyta</taxon>
        <taxon>Tracheophyta</taxon>
        <taxon>Spermatophyta</taxon>
        <taxon>Magnoliopsida</taxon>
        <taxon>Liliopsida</taxon>
        <taxon>Poales</taxon>
        <taxon>Poaceae</taxon>
        <taxon>BOP clade</taxon>
        <taxon>Pooideae</taxon>
        <taxon>Triticodae</taxon>
        <taxon>Triticeae</taxon>
        <taxon>Triticinae</taxon>
        <taxon>Triticum</taxon>
    </lineage>
</organism>
<evidence type="ECO:0000313" key="1">
    <source>
        <dbReference type="EMBL" id="EMS63885.1"/>
    </source>
</evidence>
<name>M8AG85_TRIUA</name>
<gene>
    <name evidence="1" type="ORF">TRIUR3_06138</name>
</gene>
<proteinExistence type="predicted"/>